<keyword evidence="5" id="KW-0677">Repeat</keyword>
<dbReference type="AlphaFoldDB" id="A0A1S2QBK1"/>
<organism evidence="13 14">
    <name type="scientific">Streptomyces monashensis</name>
    <dbReference type="NCBI Taxonomy" id="1678012"/>
    <lineage>
        <taxon>Bacteria</taxon>
        <taxon>Bacillati</taxon>
        <taxon>Actinomycetota</taxon>
        <taxon>Actinomycetes</taxon>
        <taxon>Kitasatosporales</taxon>
        <taxon>Streptomycetaceae</taxon>
        <taxon>Streptomyces</taxon>
    </lineage>
</organism>
<dbReference type="SMART" id="SM00382">
    <property type="entry name" value="AAA"/>
    <property type="match status" value="2"/>
</dbReference>
<evidence type="ECO:0000256" key="8">
    <source>
        <dbReference type="ARBA" id="ARBA00022967"/>
    </source>
</evidence>
<sequence length="565" mass="59736">MIRFEDVAVVYDGAAEPCVQGVGFEVPEGELVLLVGPSGVGKSTVLGAVSGLVPHFTGGTLRGRVTVAGRDTRTHKPRELADVVGTVGQDPLAHFVTDTVEDELAYGMESLGLAPEVMRRRVEETLDLLGLAGLRDRPIATLSGGQRQRVAIGSVLTPHPRVLVLDEPTSALDPAAAEEVLAVLQRLVYDLGTTILMAEHRLERVVHYADRVVLLPAPGEAAIVGTPAEVMAVSPVYPPVVALGRLAGWTPLPLTVRDARRRAGDLRERLAAGAANSDTAVAAELPRRQPHLGRGPAPRRSLFRRRSSTTPQPLPRTVAEIQTLSVRRDRVTALRHVDLTVAPGETVALMGRNGAGKSTLLGSLVGLLAPTTGSVTVCGVTPHRTAPPDLVRRVGLVPQEPRDLLYADTVGDECAAADRDARAEPGTCRALVSELLPGITDDTHPRDLSEGQCLALALAVVLTGRPPLLLLDEPTRGLDYAAKARLVTVLRGLAAEGHAIVLATHDVELAAEIAHRVVLLAEGEVIADGPTAQIVVSSPSFAPQVTKILAPQRWLTVSEVREALA</sequence>
<evidence type="ECO:0000256" key="3">
    <source>
        <dbReference type="ARBA" id="ARBA00022448"/>
    </source>
</evidence>
<proteinExistence type="inferred from homology"/>
<evidence type="ECO:0000256" key="4">
    <source>
        <dbReference type="ARBA" id="ARBA00022475"/>
    </source>
</evidence>
<dbReference type="PROSITE" id="PS50893">
    <property type="entry name" value="ABC_TRANSPORTER_2"/>
    <property type="match status" value="2"/>
</dbReference>
<keyword evidence="7 13" id="KW-0067">ATP-binding</keyword>
<evidence type="ECO:0000256" key="9">
    <source>
        <dbReference type="ARBA" id="ARBA00023136"/>
    </source>
</evidence>
<evidence type="ECO:0000313" key="13">
    <source>
        <dbReference type="EMBL" id="OIK03538.1"/>
    </source>
</evidence>
<dbReference type="RefSeq" id="WP_071382609.1">
    <property type="nucleotide sequence ID" value="NZ_MLYO01000035.1"/>
</dbReference>
<keyword evidence="4" id="KW-1003">Cell membrane</keyword>
<dbReference type="PANTHER" id="PTHR43553">
    <property type="entry name" value="HEAVY METAL TRANSPORTER"/>
    <property type="match status" value="1"/>
</dbReference>
<dbReference type="GO" id="GO:0042626">
    <property type="term" value="F:ATPase-coupled transmembrane transporter activity"/>
    <property type="evidence" value="ECO:0007669"/>
    <property type="project" value="TreeGrafter"/>
</dbReference>
<feature type="region of interest" description="Disordered" evidence="11">
    <location>
        <begin position="277"/>
        <end position="315"/>
    </location>
</feature>
<comment type="caution">
    <text evidence="13">The sequence shown here is derived from an EMBL/GenBank/DDBJ whole genome shotgun (WGS) entry which is preliminary data.</text>
</comment>
<dbReference type="InterPro" id="IPR003439">
    <property type="entry name" value="ABC_transporter-like_ATP-bd"/>
</dbReference>
<dbReference type="CDD" id="cd03225">
    <property type="entry name" value="ABC_cobalt_CbiO_domain1"/>
    <property type="match status" value="1"/>
</dbReference>
<dbReference type="InterPro" id="IPR017871">
    <property type="entry name" value="ABC_transporter-like_CS"/>
</dbReference>
<dbReference type="InterPro" id="IPR003593">
    <property type="entry name" value="AAA+_ATPase"/>
</dbReference>
<dbReference type="Gene3D" id="3.40.50.300">
    <property type="entry name" value="P-loop containing nucleotide triphosphate hydrolases"/>
    <property type="match status" value="2"/>
</dbReference>
<comment type="similarity">
    <text evidence="2">Belongs to the ABC transporter superfamily.</text>
</comment>
<gene>
    <name evidence="13" type="ORF">BIV23_21890</name>
</gene>
<dbReference type="Proteomes" id="UP000179642">
    <property type="component" value="Unassembled WGS sequence"/>
</dbReference>
<keyword evidence="6" id="KW-0547">Nucleotide-binding</keyword>
<evidence type="ECO:0000313" key="14">
    <source>
        <dbReference type="Proteomes" id="UP000179642"/>
    </source>
</evidence>
<evidence type="ECO:0000259" key="12">
    <source>
        <dbReference type="PROSITE" id="PS50893"/>
    </source>
</evidence>
<evidence type="ECO:0000256" key="7">
    <source>
        <dbReference type="ARBA" id="ARBA00022840"/>
    </source>
</evidence>
<feature type="domain" description="ABC transporter" evidence="12">
    <location>
        <begin position="2"/>
        <end position="243"/>
    </location>
</feature>
<dbReference type="InterPro" id="IPR027417">
    <property type="entry name" value="P-loop_NTPase"/>
</dbReference>
<dbReference type="PROSITE" id="PS00211">
    <property type="entry name" value="ABC_TRANSPORTER_1"/>
    <property type="match status" value="1"/>
</dbReference>
<comment type="function">
    <text evidence="10">Probably part of an ABC transporter complex. Responsible for energy coupling to the transport system.</text>
</comment>
<dbReference type="OrthoDB" id="501320at2"/>
<evidence type="ECO:0000256" key="6">
    <source>
        <dbReference type="ARBA" id="ARBA00022741"/>
    </source>
</evidence>
<accession>A0A1S2QBK1</accession>
<dbReference type="GO" id="GO:0043190">
    <property type="term" value="C:ATP-binding cassette (ABC) transporter complex"/>
    <property type="evidence" value="ECO:0007669"/>
    <property type="project" value="TreeGrafter"/>
</dbReference>
<dbReference type="EMBL" id="MLYO01000035">
    <property type="protein sequence ID" value="OIK03538.1"/>
    <property type="molecule type" value="Genomic_DNA"/>
</dbReference>
<protein>
    <submittedName>
        <fullName evidence="13">Cobalt ABC transporter ATP-binding protein</fullName>
    </submittedName>
</protein>
<evidence type="ECO:0000256" key="11">
    <source>
        <dbReference type="SAM" id="MobiDB-lite"/>
    </source>
</evidence>
<keyword evidence="14" id="KW-1185">Reference proteome</keyword>
<dbReference type="Pfam" id="PF00005">
    <property type="entry name" value="ABC_tran"/>
    <property type="match status" value="2"/>
</dbReference>
<keyword evidence="8" id="KW-1278">Translocase</keyword>
<reference evidence="13 14" key="1">
    <citation type="submission" date="2016-10" db="EMBL/GenBank/DDBJ databases">
        <title>Genome sequence of Streptomyces sp. MUSC 1.</title>
        <authorList>
            <person name="Lee L.-H."/>
            <person name="Ser H.-L."/>
            <person name="Law J.W.-F."/>
        </authorList>
    </citation>
    <scope>NUCLEOTIDE SEQUENCE [LARGE SCALE GENOMIC DNA]</scope>
    <source>
        <strain evidence="13 14">MUSC 1</strain>
    </source>
</reference>
<evidence type="ECO:0000256" key="5">
    <source>
        <dbReference type="ARBA" id="ARBA00022737"/>
    </source>
</evidence>
<dbReference type="SUPFAM" id="SSF52540">
    <property type="entry name" value="P-loop containing nucleoside triphosphate hydrolases"/>
    <property type="match status" value="2"/>
</dbReference>
<keyword evidence="3" id="KW-0813">Transport</keyword>
<evidence type="ECO:0000256" key="2">
    <source>
        <dbReference type="ARBA" id="ARBA00005417"/>
    </source>
</evidence>
<dbReference type="InterPro" id="IPR050095">
    <property type="entry name" value="ECF_ABC_transporter_ATP-bd"/>
</dbReference>
<comment type="subcellular location">
    <subcellularLocation>
        <location evidence="1">Cell membrane</location>
        <topology evidence="1">Peripheral membrane protein</topology>
    </subcellularLocation>
</comment>
<evidence type="ECO:0000256" key="10">
    <source>
        <dbReference type="ARBA" id="ARBA00025157"/>
    </source>
</evidence>
<dbReference type="GO" id="GO:0005524">
    <property type="term" value="F:ATP binding"/>
    <property type="evidence" value="ECO:0007669"/>
    <property type="project" value="UniProtKB-KW"/>
</dbReference>
<dbReference type="FunFam" id="3.40.50.300:FF:000760">
    <property type="entry name" value="Cobalt ABC transporter ATP-binding protein"/>
    <property type="match status" value="1"/>
</dbReference>
<evidence type="ECO:0000256" key="1">
    <source>
        <dbReference type="ARBA" id="ARBA00004202"/>
    </source>
</evidence>
<dbReference type="GO" id="GO:0016887">
    <property type="term" value="F:ATP hydrolysis activity"/>
    <property type="evidence" value="ECO:0007669"/>
    <property type="project" value="InterPro"/>
</dbReference>
<keyword evidence="9" id="KW-0472">Membrane</keyword>
<dbReference type="InterPro" id="IPR015856">
    <property type="entry name" value="ABC_transpr_CbiO/EcfA_su"/>
</dbReference>
<feature type="domain" description="ABC transporter" evidence="12">
    <location>
        <begin position="319"/>
        <end position="547"/>
    </location>
</feature>
<name>A0A1S2QBK1_9ACTN</name>